<sequence>MNKPIKILLQTTIVSTDNDWHIGRFSLLRDLLAGLTGDDGQPLFEVTARDRVSVGSADPVLSTLAESDYGQVWLFAVDTGDGLHADDRAGLSAFHRRGGGLMITRDHMDLGCSICSIDVIGAMHIFHNHNRVAGSLPPAPDDRGTPQILWPNFHSGANGDAQRINIVSPAHPVLRDAESEDGLLHYLPAHPHEGAVDAPAGVANARVIATGISKATGNPFNIAVAIEASAGNGPVIAESTFHHFADYNWNPASGCPDFVSEAPGNSLATTPHAMRSVHRYASNVALWLTGRLG</sequence>
<name>A0A845GPS0_9BURK</name>
<evidence type="ECO:0000313" key="1">
    <source>
        <dbReference type="EMBL" id="MYM95535.1"/>
    </source>
</evidence>
<protein>
    <recommendedName>
        <fullName evidence="3">ThuA-like domain-containing protein</fullName>
    </recommendedName>
</protein>
<accession>A0A845GPS0</accession>
<dbReference type="AlphaFoldDB" id="A0A845GPS0"/>
<reference evidence="1" key="1">
    <citation type="submission" date="2019-12" db="EMBL/GenBank/DDBJ databases">
        <title>Novel species isolated from a subtropical stream in China.</title>
        <authorList>
            <person name="Lu H."/>
        </authorList>
    </citation>
    <scope>NUCLEOTIDE SEQUENCE [LARGE SCALE GENOMIC DNA]</scope>
    <source>
        <strain evidence="1">FT81W</strain>
    </source>
</reference>
<proteinExistence type="predicted"/>
<evidence type="ECO:0000313" key="2">
    <source>
        <dbReference type="Proteomes" id="UP000447355"/>
    </source>
</evidence>
<dbReference type="EMBL" id="WWCX01000028">
    <property type="protein sequence ID" value="MYM95535.1"/>
    <property type="molecule type" value="Genomic_DNA"/>
</dbReference>
<dbReference type="Proteomes" id="UP000447355">
    <property type="component" value="Unassembled WGS sequence"/>
</dbReference>
<gene>
    <name evidence="1" type="ORF">GTP90_16840</name>
</gene>
<dbReference type="RefSeq" id="WP_161084648.1">
    <property type="nucleotide sequence ID" value="NZ_WWCX01000028.1"/>
</dbReference>
<comment type="caution">
    <text evidence="1">The sequence shown here is derived from an EMBL/GenBank/DDBJ whole genome shotgun (WGS) entry which is preliminary data.</text>
</comment>
<evidence type="ECO:0008006" key="3">
    <source>
        <dbReference type="Google" id="ProtNLM"/>
    </source>
</evidence>
<organism evidence="1 2">
    <name type="scientific">Duganella vulcania</name>
    <dbReference type="NCBI Taxonomy" id="2692166"/>
    <lineage>
        <taxon>Bacteria</taxon>
        <taxon>Pseudomonadati</taxon>
        <taxon>Pseudomonadota</taxon>
        <taxon>Betaproteobacteria</taxon>
        <taxon>Burkholderiales</taxon>
        <taxon>Oxalobacteraceae</taxon>
        <taxon>Telluria group</taxon>
        <taxon>Duganella</taxon>
    </lineage>
</organism>